<gene>
    <name evidence="1" type="ORF">NQ176_g7717</name>
</gene>
<accession>A0ACC1MXA5</accession>
<sequence length="2178" mass="244522">MASLQDLDGRGNNGPPPSTLAAQLVESISVSSNKSARSDDNAELKGLFAIIQPPGAQPHAHYVYCRVVLAAIRLDDPVLNQPHMRAESLKALNFLRFTINETPAVLCYASEKHGLLFRGGEPLWLWLLPQWLRMLGHPKCVELESAIEGFLQYLLLTVARISKLWQMLDPLSMYFRGCLTGLIEKLQGPSISISKKNASITIDLPPAHVLDQVLGGPPSASPAISLTYRITRAQQALHQACSLARVLAYPLICQDSAFASIAPMSEIGPWLLDSWLDLWSAQKRLGGDGKTSPLPLIGMAVDVAKAAKGDHAVGLTTKNKAYATLVLLCSEMASAPEQLAEPDSGGDVARASYCLALVVIVQASLQSPTIGRLAASKLVNELSLLPAQYSALGEESDVWRCALLLREVVSMEPSQTLPSSTHPFFFQNTELRRAVESLDLSHDQPIVQSSVTKKRRLNDASETDLAAQAVASVYAALEVDALSDCSGLNSALVIETLDKSSDATRCLAIHMLSNICCVLDGQIKNSEDRQCIICSGKAVTGRSMQSHDMKAIIRSIFADLIRLPSFLESRRPRVAAMLALRKIVLHCEDSKFLNLETSTLGQWCLQSLNSSIRELRIAAGRALVAFMPPKATAYIDEILLARNRKNTITLLRSVSATEQTHLVESRIMVWSQLGRVMPDNELNLVLIKLLEYLGSSNNFEAAVAFNELLNLAESRSTTPRRLLEPYWKSLAYMATKDMVHRPQRSRAIAELLQISVNELLLLIQTHALPWLVLDKRTEVIQKFAEARQETTGWQPLMDNANLAAILSLLMIQETDNIEMFVRSRLDDAGLHLHDRPIAELLQIEPVLIAIELLKAVGEADGARKQTIIDALRWMAMSILSANKETRLRKGNAIGRFLQSHILGLMARLTDVINDPAMVHPGEMEQRNCIRALDEMISLCQTHARVARPQISACLLAALAQDALRDISLSCWASMLTNFVEEDIEALLETTFYIVKHYWPSFSTFSAETASNIVSFLLDQYQTVVERNINSLPSFEGIPALAALEDKLKQLRPQLLPEEMLPIFATRLRHENSGVVQQALNELVPYLRANQSALYTSNVSQTESVITTLMRALLDCACRYNNIHESISRLCVECMGLIGCLDSNQAENVREQRSIVVLDNFESHQETIDFALFLLEEILVPSFLSATDTRLQGFLCFAMQELLDRFDIKAAIAMQSTGGVAGNDIYRKWIALPENVREVVTPFLTSKYMVAPMVSVKAEYPIFSPGKPYGNWLRSFVIELLRNGQHPHADMLFEPLSRVIRVKDLSTAEFLLPYLVLHVLLGSKCTKQDKDQILRELTSILEHSPLEEALYAEKEEFKRYCHAVFRVLDYAMRWVHAKKTSGRLSNEKKEQVANIQAILDSTSAELISQRATDCNEYARALFHLEQHVQKMEQQKREPGDRDRMLERLQDIYANIDEPDGLEGHKKAGRWAAAQTWYEIQLAEKPESVDVQIELLSCLKQAGQYDVLLNHIESMFTDSSSDTKIMPFAVEAAWVTGRWESLGKFIERFQGDLTQDFNMSLASIFSSLYKNTDRSSLARTVQGMREKIAAAMTTSATVSLQVAHDSLLKCHVLADLEVIINFQSKNDEARKQALGLLDSRLDLMGAYFNDKQYVLGIRRAAMELMRPAFSDLDISSLWLTSARLARKTDAIHQSFNAVLHASQLGDDSSTIENAKLLWKDSRRRQAIQMLQGAIERNRFMTQTGASITASSSKLSPHQKLLTARAQLLLAKWLDTSGQTHAVALREKYQQPPKTHSMWEKGHYYLGRHYKKIMESEQPLKVDHQSDNYVTGEIARLVIENYLRSLNFGTKYLYQTLPRILTLWLDLGAQVDRAPEGKVSLSRELHKRRVEQLNLLHAFLDKYIKRLPAYIFYSALPQIVARIAHQNANVFERLTHIIVKVVQSYPQQALWSIIGVMTTKQASERKTRGNQILQTLRSTSRRVEGSSYDLKQLLRYAEKLAEQLLLACTNGDFPGNKTVHASLTRDLRFNHKCTPCPLVVPVEGTLTAAQPTASEYFKSHRPFSRDVVTIECFLDDVLVLSSLAKPRRLTARGSDGKVYMLLIKPKDDLRTDQRLMEFNSMINRSLKRDAESSRRQLYIRTYAVVPLNEECGIIEWVPGIKTMRDTLLTLLVIRKQDSHFH</sequence>
<name>A0ACC1MXA5_9HYPO</name>
<dbReference type="Proteomes" id="UP001143910">
    <property type="component" value="Unassembled WGS sequence"/>
</dbReference>
<reference evidence="1" key="1">
    <citation type="submission" date="2022-08" db="EMBL/GenBank/DDBJ databases">
        <title>Genome Sequence of Lecanicillium fungicola.</title>
        <authorList>
            <person name="Buettner E."/>
        </authorList>
    </citation>
    <scope>NUCLEOTIDE SEQUENCE</scope>
    <source>
        <strain evidence="1">Babe33</strain>
    </source>
</reference>
<evidence type="ECO:0000313" key="1">
    <source>
        <dbReference type="EMBL" id="KAJ2971383.1"/>
    </source>
</evidence>
<proteinExistence type="predicted"/>
<keyword evidence="2" id="KW-1185">Reference proteome</keyword>
<protein>
    <submittedName>
        <fullName evidence="1">Uncharacterized protein</fullName>
    </submittedName>
</protein>
<organism evidence="1 2">
    <name type="scientific">Zarea fungicola</name>
    <dbReference type="NCBI Taxonomy" id="93591"/>
    <lineage>
        <taxon>Eukaryota</taxon>
        <taxon>Fungi</taxon>
        <taxon>Dikarya</taxon>
        <taxon>Ascomycota</taxon>
        <taxon>Pezizomycotina</taxon>
        <taxon>Sordariomycetes</taxon>
        <taxon>Hypocreomycetidae</taxon>
        <taxon>Hypocreales</taxon>
        <taxon>Cordycipitaceae</taxon>
        <taxon>Zarea</taxon>
    </lineage>
</organism>
<evidence type="ECO:0000313" key="2">
    <source>
        <dbReference type="Proteomes" id="UP001143910"/>
    </source>
</evidence>
<dbReference type="EMBL" id="JANJQO010001353">
    <property type="protein sequence ID" value="KAJ2971383.1"/>
    <property type="molecule type" value="Genomic_DNA"/>
</dbReference>
<comment type="caution">
    <text evidence="1">The sequence shown here is derived from an EMBL/GenBank/DDBJ whole genome shotgun (WGS) entry which is preliminary data.</text>
</comment>